<evidence type="ECO:0000313" key="2">
    <source>
        <dbReference type="Proteomes" id="UP000054564"/>
    </source>
</evidence>
<dbReference type="AlphaFoldDB" id="A0A0L0UMX9"/>
<gene>
    <name evidence="1" type="ORF">PSTG_18212</name>
</gene>
<proteinExistence type="predicted"/>
<comment type="caution">
    <text evidence="1">The sequence shown here is derived from an EMBL/GenBank/DDBJ whole genome shotgun (WGS) entry which is preliminary data.</text>
</comment>
<protein>
    <submittedName>
        <fullName evidence="1">Uncharacterized protein</fullName>
    </submittedName>
</protein>
<name>A0A0L0UMX9_9BASI</name>
<keyword evidence="2" id="KW-1185">Reference proteome</keyword>
<reference evidence="2" key="1">
    <citation type="submission" date="2014-03" db="EMBL/GenBank/DDBJ databases">
        <title>The Genome Sequence of Puccinia striiformis f. sp. tritici PST-78.</title>
        <authorList>
            <consortium name="The Broad Institute Genome Sequencing Platform"/>
            <person name="Cuomo C."/>
            <person name="Hulbert S."/>
            <person name="Chen X."/>
            <person name="Walker B."/>
            <person name="Young S.K."/>
            <person name="Zeng Q."/>
            <person name="Gargeya S."/>
            <person name="Fitzgerald M."/>
            <person name="Haas B."/>
            <person name="Abouelleil A."/>
            <person name="Alvarado L."/>
            <person name="Arachchi H.M."/>
            <person name="Berlin A.M."/>
            <person name="Chapman S.B."/>
            <person name="Goldberg J."/>
            <person name="Griggs A."/>
            <person name="Gujja S."/>
            <person name="Hansen M."/>
            <person name="Howarth C."/>
            <person name="Imamovic A."/>
            <person name="Larimer J."/>
            <person name="McCowan C."/>
            <person name="Montmayeur A."/>
            <person name="Murphy C."/>
            <person name="Neiman D."/>
            <person name="Pearson M."/>
            <person name="Priest M."/>
            <person name="Roberts A."/>
            <person name="Saif S."/>
            <person name="Shea T."/>
            <person name="Sisk P."/>
            <person name="Sykes S."/>
            <person name="Wortman J."/>
            <person name="Nusbaum C."/>
            <person name="Birren B."/>
        </authorList>
    </citation>
    <scope>NUCLEOTIDE SEQUENCE [LARGE SCALE GENOMIC DNA]</scope>
    <source>
        <strain evidence="2">race PST-78</strain>
    </source>
</reference>
<evidence type="ECO:0000313" key="1">
    <source>
        <dbReference type="EMBL" id="KNE88388.1"/>
    </source>
</evidence>
<organism evidence="1 2">
    <name type="scientific">Puccinia striiformis f. sp. tritici PST-78</name>
    <dbReference type="NCBI Taxonomy" id="1165861"/>
    <lineage>
        <taxon>Eukaryota</taxon>
        <taxon>Fungi</taxon>
        <taxon>Dikarya</taxon>
        <taxon>Basidiomycota</taxon>
        <taxon>Pucciniomycotina</taxon>
        <taxon>Pucciniomycetes</taxon>
        <taxon>Pucciniales</taxon>
        <taxon>Pucciniaceae</taxon>
        <taxon>Puccinia</taxon>
    </lineage>
</organism>
<sequence length="207" mass="23837">MKELEWINRLLMHLNFLNELSRTRYLAARVPQPRIATLQRTYEVLLTIGGPVFMKWARMSNESFLKLAANIASHYIFHNNSNHPQAPVEWQLLVALSNLGLCGNEGSVENYTNGCILAIIETLEKDHVYWPTAEDRERYTLACWGRTVFDKWCRLCQWNHLSSSDGTFGTQGRLLDAQDGSRGELLICLHSKQEDYTSGSWLVWECT</sequence>
<dbReference type="Proteomes" id="UP000054564">
    <property type="component" value="Unassembled WGS sequence"/>
</dbReference>
<accession>A0A0L0UMX9</accession>
<dbReference type="EMBL" id="AJIL01002149">
    <property type="protein sequence ID" value="KNE88388.1"/>
    <property type="molecule type" value="Genomic_DNA"/>
</dbReference>